<accession>A0A5Q0QCH1</accession>
<keyword evidence="1" id="KW-0812">Transmembrane</keyword>
<keyword evidence="1" id="KW-1133">Transmembrane helix</keyword>
<keyword evidence="3" id="KW-1185">Reference proteome</keyword>
<protein>
    <submittedName>
        <fullName evidence="2">Uncharacterized protein</fullName>
    </submittedName>
</protein>
<evidence type="ECO:0000313" key="3">
    <source>
        <dbReference type="Proteomes" id="UP000326921"/>
    </source>
</evidence>
<dbReference type="AlphaFoldDB" id="A0A5Q0QCH1"/>
<name>A0A5Q0QCH1_9SPHI</name>
<evidence type="ECO:0000313" key="2">
    <source>
        <dbReference type="EMBL" id="QGA27196.1"/>
    </source>
</evidence>
<dbReference type="RefSeq" id="WP_153512036.1">
    <property type="nucleotide sequence ID" value="NZ_CP045652.1"/>
</dbReference>
<gene>
    <name evidence="2" type="ORF">GFH32_13140</name>
</gene>
<feature type="transmembrane region" description="Helical" evidence="1">
    <location>
        <begin position="66"/>
        <end position="86"/>
    </location>
</feature>
<evidence type="ECO:0000256" key="1">
    <source>
        <dbReference type="SAM" id="Phobius"/>
    </source>
</evidence>
<sequence length="121" mass="14303">MFRILHFLALFGYLNILCYEVKQSDYFGLTPKESNETFVEVVLGEVLNINHSELPESLPEIIFDEYRIFALLIGLLPLVMIFTWLLSRILNPVKEQEHPSYLSKTLCLPGYYSFLYRYRPF</sequence>
<keyword evidence="1" id="KW-0472">Membrane</keyword>
<dbReference type="KEGG" id="sphe:GFH32_13140"/>
<dbReference type="EMBL" id="CP045652">
    <property type="protein sequence ID" value="QGA27196.1"/>
    <property type="molecule type" value="Genomic_DNA"/>
</dbReference>
<reference evidence="2 3" key="1">
    <citation type="submission" date="2019-10" db="EMBL/GenBank/DDBJ databases">
        <authorList>
            <person name="Dong K."/>
        </authorList>
    </citation>
    <scope>NUCLEOTIDE SEQUENCE [LARGE SCALE GENOMIC DNA]</scope>
    <source>
        <strain evidence="3">dk4302</strain>
    </source>
</reference>
<proteinExistence type="predicted"/>
<organism evidence="2 3">
    <name type="scientific">Sphingobacterium zhuxiongii</name>
    <dbReference type="NCBI Taxonomy" id="2662364"/>
    <lineage>
        <taxon>Bacteria</taxon>
        <taxon>Pseudomonadati</taxon>
        <taxon>Bacteroidota</taxon>
        <taxon>Sphingobacteriia</taxon>
        <taxon>Sphingobacteriales</taxon>
        <taxon>Sphingobacteriaceae</taxon>
        <taxon>Sphingobacterium</taxon>
    </lineage>
</organism>
<dbReference type="Proteomes" id="UP000326921">
    <property type="component" value="Chromosome"/>
</dbReference>